<dbReference type="SUPFAM" id="SSF53098">
    <property type="entry name" value="Ribonuclease H-like"/>
    <property type="match status" value="1"/>
</dbReference>
<dbReference type="InterPro" id="IPR043502">
    <property type="entry name" value="DNA/RNA_pol_sf"/>
</dbReference>
<organism evidence="4 5">
    <name type="scientific">Littorina saxatilis</name>
    <dbReference type="NCBI Taxonomy" id="31220"/>
    <lineage>
        <taxon>Eukaryota</taxon>
        <taxon>Metazoa</taxon>
        <taxon>Spiralia</taxon>
        <taxon>Lophotrochozoa</taxon>
        <taxon>Mollusca</taxon>
        <taxon>Gastropoda</taxon>
        <taxon>Caenogastropoda</taxon>
        <taxon>Littorinimorpha</taxon>
        <taxon>Littorinoidea</taxon>
        <taxon>Littorinidae</taxon>
        <taxon>Littorina</taxon>
    </lineage>
</organism>
<dbReference type="SUPFAM" id="SSF56672">
    <property type="entry name" value="DNA/RNA polymerases"/>
    <property type="match status" value="1"/>
</dbReference>
<dbReference type="InterPro" id="IPR012337">
    <property type="entry name" value="RNaseH-like_sf"/>
</dbReference>
<dbReference type="PROSITE" id="PS50879">
    <property type="entry name" value="RNASE_H_1"/>
    <property type="match status" value="1"/>
</dbReference>
<evidence type="ECO:0000256" key="1">
    <source>
        <dbReference type="SAM" id="MobiDB-lite"/>
    </source>
</evidence>
<dbReference type="CDD" id="cd09276">
    <property type="entry name" value="Rnase_HI_RT_non_LTR"/>
    <property type="match status" value="1"/>
</dbReference>
<dbReference type="InterPro" id="IPR052560">
    <property type="entry name" value="RdDP_mobile_element"/>
</dbReference>
<keyword evidence="5" id="KW-1185">Reference proteome</keyword>
<dbReference type="Gene3D" id="3.60.10.10">
    <property type="entry name" value="Endonuclease/exonuclease/phosphatase"/>
    <property type="match status" value="1"/>
</dbReference>
<name>A0AAN9AVA3_9CAEN</name>
<sequence>MVVSSTNQRDGVVFMDRSQVKTVPGPQPQRGPPNATGDSHPSDVAGDGRSRATGYQIKVMHWNAEGVRNKKIDLQNFLKQQNIDVCCMQETHLNSSHRFSIRGYETFRHDRASGHKGGVIILVKNSMAAAEIYRSQDGATECLGVCLLAGKKPLAIFNIYSPPAKQLDPHNIPILPDRCLITGDFNSHSPSWGYRQIDSKGEEVEDWMLTNQLTLLNQPDDPCTYYSRAWRTTSSPDLAIATDDVAQITTREVSSQLGGSDHKPVILNMNEERNTTTQKQTPRWNYKKAKWGMFQQLLDKNCRKLDFKDQNLNQHAELFCQAVLKAAKNSIPRGSRNNYKPGWNSHLQQLHDMLSSTREAMELNPTDENVTAHNRARAEFTREKLQQLRTSWHEKTQSLNMEKDTTKLWQLAHTLNDDVQERKQTVLELDGELQTGKKAANTLANMYQETSTVKLPRDRTKAVREAIRQPSEKGANSSCMYDPIRLDELEAAIKALKCKKAPGPDGISNDMLKHMGTIAKKTLLLLFNESWKSTTVPAMWKKAHIVPIHKKGKNKKDPKSYRPISLISCLGKLMERILNRRLIWHLETNSMLTPTQTGYRKNRSTEDQLALLAQEIETAFQEKKKVVSVFFDLSAAFDKVWREGLLLKIHQAGITGRMFGWIKSFLHERSAKVLLDGHESVSVKMREGVPQGGVISPTLFLVYINDITTSIPRLVSNTLHADDLAVWHASEHTTTAAYRLQQSVDSIKKWTDDWGLEINRVKTVSTVFSLSTSKEKVQLKLGDTVLPQVDTPTFLGVKLDRRLSWKPHIEDMESRGIKRLALMRKLSGTTWGANSKILKKVYTGTVRPVLEYASSSWNTAAKTNKARLDKVQNLGLRTILGAMKTTPITEMEKTASVQPLEARREEKLLIQGEKMKRLESHPLHDKLQALTKNRLKRQSLNHQIKEQQRNNADILTPSPTQCEPLTSTDWTPQRLGAEIRTSIPGVTSKQNQSDAALRALALDEIHQRYPASKWTLAYTDGSAEDATRNGGSGAYILQPKKPPTTLSAPSGALSSNFKAEVNALSLAASFLNSVEETPKNTVFLTDSVSALQALESSNTDQSLEELKHQISTLARKSTVVLQWIPAHCGISGNEKADELAKNGSKMEQPNHCQSYREAKTLIKHRWKEKFTNKTSGYKPHQDPLHLLSRAEQAIIFRLRTGHCCLKAHLRRIGVAESATCDCGEGDQTPEHVLQACPLLHQLRIQTWPDQTDLRTKMWGALEDLERTSMFMASSRFRV</sequence>
<feature type="domain" description="RNase H type-1" evidence="3">
    <location>
        <begin position="1011"/>
        <end position="1145"/>
    </location>
</feature>
<reference evidence="4 5" key="1">
    <citation type="submission" date="2024-02" db="EMBL/GenBank/DDBJ databases">
        <title>Chromosome-scale genome assembly of the rough periwinkle Littorina saxatilis.</title>
        <authorList>
            <person name="De Jode A."/>
            <person name="Faria R."/>
            <person name="Formenti G."/>
            <person name="Sims Y."/>
            <person name="Smith T.P."/>
            <person name="Tracey A."/>
            <person name="Wood J.M.D."/>
            <person name="Zagrodzka Z.B."/>
            <person name="Johannesson K."/>
            <person name="Butlin R.K."/>
            <person name="Leder E.H."/>
        </authorList>
    </citation>
    <scope>NUCLEOTIDE SEQUENCE [LARGE SCALE GENOMIC DNA]</scope>
    <source>
        <strain evidence="4">Snail1</strain>
        <tissue evidence="4">Muscle</tissue>
    </source>
</reference>
<dbReference type="InterPro" id="IPR036691">
    <property type="entry name" value="Endo/exonu/phosph_ase_sf"/>
</dbReference>
<dbReference type="EMBL" id="JBAMIC010000019">
    <property type="protein sequence ID" value="KAK7093896.1"/>
    <property type="molecule type" value="Genomic_DNA"/>
</dbReference>
<comment type="caution">
    <text evidence="4">The sequence shown here is derived from an EMBL/GenBank/DDBJ whole genome shotgun (WGS) entry which is preliminary data.</text>
</comment>
<dbReference type="Gene3D" id="3.30.420.10">
    <property type="entry name" value="Ribonuclease H-like superfamily/Ribonuclease H"/>
    <property type="match status" value="1"/>
</dbReference>
<dbReference type="PROSITE" id="PS50878">
    <property type="entry name" value="RT_POL"/>
    <property type="match status" value="1"/>
</dbReference>
<dbReference type="PANTHER" id="PTHR36688">
    <property type="entry name" value="ENDO/EXONUCLEASE/PHOSPHATASE DOMAIN-CONTAINING PROTEIN"/>
    <property type="match status" value="1"/>
</dbReference>
<dbReference type="CDD" id="cd01650">
    <property type="entry name" value="RT_nLTR_like"/>
    <property type="match status" value="1"/>
</dbReference>
<dbReference type="InterPro" id="IPR005135">
    <property type="entry name" value="Endo/exonuclease/phosphatase"/>
</dbReference>
<dbReference type="Pfam" id="PF00078">
    <property type="entry name" value="RVT_1"/>
    <property type="match status" value="1"/>
</dbReference>
<proteinExistence type="predicted"/>
<dbReference type="InterPro" id="IPR036397">
    <property type="entry name" value="RNaseH_sf"/>
</dbReference>
<feature type="domain" description="Reverse transcriptase" evidence="2">
    <location>
        <begin position="529"/>
        <end position="799"/>
    </location>
</feature>
<dbReference type="InterPro" id="IPR000477">
    <property type="entry name" value="RT_dom"/>
</dbReference>
<evidence type="ECO:0000313" key="5">
    <source>
        <dbReference type="Proteomes" id="UP001374579"/>
    </source>
</evidence>
<dbReference type="SUPFAM" id="SSF56219">
    <property type="entry name" value="DNase I-like"/>
    <property type="match status" value="1"/>
</dbReference>
<dbReference type="Pfam" id="PF14529">
    <property type="entry name" value="Exo_endo_phos_2"/>
    <property type="match status" value="1"/>
</dbReference>
<dbReference type="Proteomes" id="UP001374579">
    <property type="component" value="Unassembled WGS sequence"/>
</dbReference>
<protein>
    <submittedName>
        <fullName evidence="4">Uncharacterized protein</fullName>
    </submittedName>
</protein>
<dbReference type="Pfam" id="PF00075">
    <property type="entry name" value="RNase_H"/>
    <property type="match status" value="1"/>
</dbReference>
<dbReference type="PANTHER" id="PTHR36688:SF2">
    <property type="entry name" value="ENDONUCLEASE_EXONUCLEASE_PHOSPHATASE DOMAIN-CONTAINING PROTEIN"/>
    <property type="match status" value="1"/>
</dbReference>
<evidence type="ECO:0000259" key="3">
    <source>
        <dbReference type="PROSITE" id="PS50879"/>
    </source>
</evidence>
<dbReference type="AlphaFoldDB" id="A0AAN9AVA3"/>
<dbReference type="GO" id="GO:0006259">
    <property type="term" value="P:DNA metabolic process"/>
    <property type="evidence" value="ECO:0007669"/>
    <property type="project" value="UniProtKB-ARBA"/>
</dbReference>
<dbReference type="InterPro" id="IPR002156">
    <property type="entry name" value="RNaseH_domain"/>
</dbReference>
<dbReference type="GO" id="GO:0004523">
    <property type="term" value="F:RNA-DNA hybrid ribonuclease activity"/>
    <property type="evidence" value="ECO:0007669"/>
    <property type="project" value="InterPro"/>
</dbReference>
<dbReference type="GO" id="GO:0003676">
    <property type="term" value="F:nucleic acid binding"/>
    <property type="evidence" value="ECO:0007669"/>
    <property type="project" value="InterPro"/>
</dbReference>
<accession>A0AAN9AVA3</accession>
<evidence type="ECO:0000259" key="2">
    <source>
        <dbReference type="PROSITE" id="PS50878"/>
    </source>
</evidence>
<gene>
    <name evidence="4" type="ORF">V1264_007579</name>
</gene>
<feature type="region of interest" description="Disordered" evidence="1">
    <location>
        <begin position="1"/>
        <end position="49"/>
    </location>
</feature>
<evidence type="ECO:0000313" key="4">
    <source>
        <dbReference type="EMBL" id="KAK7093896.1"/>
    </source>
</evidence>